<dbReference type="AlphaFoldDB" id="R0LSC9"/>
<protein>
    <submittedName>
        <fullName evidence="2">Uncharacterized protein</fullName>
    </submittedName>
</protein>
<dbReference type="EMBL" id="KB742873">
    <property type="protein sequence ID" value="EOB03298.1"/>
    <property type="molecule type" value="Genomic_DNA"/>
</dbReference>
<evidence type="ECO:0000313" key="3">
    <source>
        <dbReference type="Proteomes" id="UP000296049"/>
    </source>
</evidence>
<feature type="region of interest" description="Disordered" evidence="1">
    <location>
        <begin position="132"/>
        <end position="181"/>
    </location>
</feature>
<evidence type="ECO:0000313" key="2">
    <source>
        <dbReference type="EMBL" id="EOB03298.1"/>
    </source>
</evidence>
<keyword evidence="3" id="KW-1185">Reference proteome</keyword>
<accession>R0LSC9</accession>
<reference evidence="3" key="1">
    <citation type="journal article" date="2013" name="Nat. Genet.">
        <title>The duck genome and transcriptome provide insight into an avian influenza virus reservoir species.</title>
        <authorList>
            <person name="Huang Y."/>
            <person name="Li Y."/>
            <person name="Burt D.W."/>
            <person name="Chen H."/>
            <person name="Zhang Y."/>
            <person name="Qian W."/>
            <person name="Kim H."/>
            <person name="Gan S."/>
            <person name="Zhao Y."/>
            <person name="Li J."/>
            <person name="Yi K."/>
            <person name="Feng H."/>
            <person name="Zhu P."/>
            <person name="Li B."/>
            <person name="Liu Q."/>
            <person name="Fairley S."/>
            <person name="Magor K.E."/>
            <person name="Du Z."/>
            <person name="Hu X."/>
            <person name="Goodman L."/>
            <person name="Tafer H."/>
            <person name="Vignal A."/>
            <person name="Lee T."/>
            <person name="Kim K.W."/>
            <person name="Sheng Z."/>
            <person name="An Y."/>
            <person name="Searle S."/>
            <person name="Herrero J."/>
            <person name="Groenen M.A."/>
            <person name="Crooijmans R.P."/>
            <person name="Faraut T."/>
            <person name="Cai Q."/>
            <person name="Webster R.G."/>
            <person name="Aldridge J.R."/>
            <person name="Warren W.C."/>
            <person name="Bartschat S."/>
            <person name="Kehr S."/>
            <person name="Marz M."/>
            <person name="Stadler P.F."/>
            <person name="Smith J."/>
            <person name="Kraus R.H."/>
            <person name="Zhao Y."/>
            <person name="Ren L."/>
            <person name="Fei J."/>
            <person name="Morisson M."/>
            <person name="Kaiser P."/>
            <person name="Griffin D.K."/>
            <person name="Rao M."/>
            <person name="Pitel F."/>
            <person name="Wang J."/>
            <person name="Li N."/>
        </authorList>
    </citation>
    <scope>NUCLEOTIDE SEQUENCE [LARGE SCALE GENOMIC DNA]</scope>
</reference>
<dbReference type="Proteomes" id="UP000296049">
    <property type="component" value="Unassembled WGS sequence"/>
</dbReference>
<proteinExistence type="predicted"/>
<sequence>MPIHKAERSGILYLCPTLEFRDFFSGYERLASVYLGCQSEVSAWNNTGNSAAKETVVLQVKTSHKTPSSPKTSSVCRKHQALCVISESKPRIPGARGLNEVGGIWHEKTLRLHGSDRLAVLQAALNEALAAPGAADASPAPQQPSSNRHKPGKAAPDSRAFASERKRQTDVQEYCLPHLSM</sequence>
<evidence type="ECO:0000256" key="1">
    <source>
        <dbReference type="SAM" id="MobiDB-lite"/>
    </source>
</evidence>
<name>R0LSC9_ANAPL</name>
<organism evidence="2 3">
    <name type="scientific">Anas platyrhynchos</name>
    <name type="common">Mallard</name>
    <name type="synonym">Anas boschas</name>
    <dbReference type="NCBI Taxonomy" id="8839"/>
    <lineage>
        <taxon>Eukaryota</taxon>
        <taxon>Metazoa</taxon>
        <taxon>Chordata</taxon>
        <taxon>Craniata</taxon>
        <taxon>Vertebrata</taxon>
        <taxon>Euteleostomi</taxon>
        <taxon>Archelosauria</taxon>
        <taxon>Archosauria</taxon>
        <taxon>Dinosauria</taxon>
        <taxon>Saurischia</taxon>
        <taxon>Theropoda</taxon>
        <taxon>Coelurosauria</taxon>
        <taxon>Aves</taxon>
        <taxon>Neognathae</taxon>
        <taxon>Galloanserae</taxon>
        <taxon>Anseriformes</taxon>
        <taxon>Anatidae</taxon>
        <taxon>Anatinae</taxon>
        <taxon>Anas</taxon>
    </lineage>
</organism>
<feature type="compositionally biased region" description="Low complexity" evidence="1">
    <location>
        <begin position="132"/>
        <end position="144"/>
    </location>
</feature>
<gene>
    <name evidence="2" type="ORF">Anapl_00681</name>
</gene>